<feature type="transmembrane region" description="Helical" evidence="1">
    <location>
        <begin position="169"/>
        <end position="195"/>
    </location>
</feature>
<feature type="transmembrane region" description="Helical" evidence="1">
    <location>
        <begin position="137"/>
        <end position="157"/>
    </location>
</feature>
<proteinExistence type="predicted"/>
<organism evidence="2 3">
    <name type="scientific">Kitasatospora kifunensis</name>
    <name type="common">Streptomyces kifunensis</name>
    <dbReference type="NCBI Taxonomy" id="58351"/>
    <lineage>
        <taxon>Bacteria</taxon>
        <taxon>Bacillati</taxon>
        <taxon>Actinomycetota</taxon>
        <taxon>Actinomycetes</taxon>
        <taxon>Kitasatosporales</taxon>
        <taxon>Streptomycetaceae</taxon>
        <taxon>Kitasatospora</taxon>
    </lineage>
</organism>
<dbReference type="RefSeq" id="WP_184938227.1">
    <property type="nucleotide sequence ID" value="NZ_JACHJV010000001.1"/>
</dbReference>
<feature type="transmembrane region" description="Helical" evidence="1">
    <location>
        <begin position="51"/>
        <end position="73"/>
    </location>
</feature>
<evidence type="ECO:0000313" key="2">
    <source>
        <dbReference type="EMBL" id="MBB4925769.1"/>
    </source>
</evidence>
<gene>
    <name evidence="2" type="ORF">FHR34_004762</name>
</gene>
<dbReference type="EMBL" id="JACHJV010000001">
    <property type="protein sequence ID" value="MBB4925769.1"/>
    <property type="molecule type" value="Genomic_DNA"/>
</dbReference>
<name>A0A7W7VXJ6_KITKI</name>
<keyword evidence="1" id="KW-0812">Transmembrane</keyword>
<evidence type="ECO:0000313" key="3">
    <source>
        <dbReference type="Proteomes" id="UP000540506"/>
    </source>
</evidence>
<keyword evidence="1" id="KW-0472">Membrane</keyword>
<feature type="transmembrane region" description="Helical" evidence="1">
    <location>
        <begin position="85"/>
        <end position="107"/>
    </location>
</feature>
<evidence type="ECO:0000256" key="1">
    <source>
        <dbReference type="SAM" id="Phobius"/>
    </source>
</evidence>
<keyword evidence="3" id="KW-1185">Reference proteome</keyword>
<sequence>MTSTVSTSGSPLKLAQIRSRAWLTAPVLLGGYGLIRLVPGSKHPGPGWTSGHTALLASLLVFGLLLHGLYRLAGANDRAALGPVLAARLGFGAALVGLAASLAQVAIDLYTGLRAADSADQSRMFAQIQSHPGVLPVVYQIGPLFFYLGLLALLTVLAVRRRVPVWSPLLVLVGTVAMAASLDLMTVGAVAYALALAPLRRAL</sequence>
<comment type="caution">
    <text evidence="2">The sequence shown here is derived from an EMBL/GenBank/DDBJ whole genome shotgun (WGS) entry which is preliminary data.</text>
</comment>
<feature type="transmembrane region" description="Helical" evidence="1">
    <location>
        <begin position="21"/>
        <end position="39"/>
    </location>
</feature>
<protein>
    <submittedName>
        <fullName evidence="2">Uncharacterized protein</fullName>
    </submittedName>
</protein>
<reference evidence="2 3" key="1">
    <citation type="submission" date="2020-08" db="EMBL/GenBank/DDBJ databases">
        <title>Sequencing the genomes of 1000 actinobacteria strains.</title>
        <authorList>
            <person name="Klenk H.-P."/>
        </authorList>
    </citation>
    <scope>NUCLEOTIDE SEQUENCE [LARGE SCALE GENOMIC DNA]</scope>
    <source>
        <strain evidence="2 3">DSM 41654</strain>
    </source>
</reference>
<accession>A0A7W7VXJ6</accession>
<dbReference type="AlphaFoldDB" id="A0A7W7VXJ6"/>
<keyword evidence="1" id="KW-1133">Transmembrane helix</keyword>
<dbReference type="Proteomes" id="UP000540506">
    <property type="component" value="Unassembled WGS sequence"/>
</dbReference>